<gene>
    <name evidence="1" type="ORF">NUW58_g7841</name>
</gene>
<evidence type="ECO:0000313" key="1">
    <source>
        <dbReference type="EMBL" id="KAJ2977339.1"/>
    </source>
</evidence>
<proteinExistence type="predicted"/>
<organism evidence="1 2">
    <name type="scientific">Xylaria curta</name>
    <dbReference type="NCBI Taxonomy" id="42375"/>
    <lineage>
        <taxon>Eukaryota</taxon>
        <taxon>Fungi</taxon>
        <taxon>Dikarya</taxon>
        <taxon>Ascomycota</taxon>
        <taxon>Pezizomycotina</taxon>
        <taxon>Sordariomycetes</taxon>
        <taxon>Xylariomycetidae</taxon>
        <taxon>Xylariales</taxon>
        <taxon>Xylariaceae</taxon>
        <taxon>Xylaria</taxon>
    </lineage>
</organism>
<accession>A0ACC1NE61</accession>
<dbReference type="Proteomes" id="UP001143856">
    <property type="component" value="Unassembled WGS sequence"/>
</dbReference>
<evidence type="ECO:0000313" key="2">
    <source>
        <dbReference type="Proteomes" id="UP001143856"/>
    </source>
</evidence>
<protein>
    <submittedName>
        <fullName evidence="1">Uncharacterized protein</fullName>
    </submittedName>
</protein>
<sequence>MVPGVYHCGQGTGAPDANQGAEHLGPAYPVAPPYPGPVIPNHHALPTAPPIPGPLFPLGNLFGAASSSKHWKALHPPPNPLPPNFFGTTSAPKVDGKETPEIQVIDQFKLIDLANITQMSFKPITPATPAKKPLSYINTPTATGSLGISPQHPIVLTDESSPGIITSAKPTPDLSIILPSQGSSKRGLSDDWIVTGGPRKKAKISK</sequence>
<keyword evidence="2" id="KW-1185">Reference proteome</keyword>
<comment type="caution">
    <text evidence="1">The sequence shown here is derived from an EMBL/GenBank/DDBJ whole genome shotgun (WGS) entry which is preliminary data.</text>
</comment>
<dbReference type="EMBL" id="JAPDGR010002160">
    <property type="protein sequence ID" value="KAJ2977339.1"/>
    <property type="molecule type" value="Genomic_DNA"/>
</dbReference>
<name>A0ACC1NE61_9PEZI</name>
<reference evidence="1" key="1">
    <citation type="submission" date="2022-10" db="EMBL/GenBank/DDBJ databases">
        <title>Genome Sequence of Xylaria curta.</title>
        <authorList>
            <person name="Buettner E."/>
        </authorList>
    </citation>
    <scope>NUCLEOTIDE SEQUENCE</scope>
    <source>
        <strain evidence="1">Babe10</strain>
    </source>
</reference>